<gene>
    <name evidence="2" type="ORF">MAMMFC1_01087</name>
</gene>
<feature type="domain" description="DUF2019" evidence="1">
    <location>
        <begin position="16"/>
        <end position="104"/>
    </location>
</feature>
<dbReference type="EMBL" id="AP018449">
    <property type="protein sequence ID" value="BBB90436.1"/>
    <property type="molecule type" value="Genomic_DNA"/>
</dbReference>
<evidence type="ECO:0000313" key="3">
    <source>
        <dbReference type="Proteomes" id="UP000276437"/>
    </source>
</evidence>
<dbReference type="InterPro" id="IPR018568">
    <property type="entry name" value="DUF2019"/>
</dbReference>
<name>A0A348AH88_9FIRM</name>
<dbReference type="Gene3D" id="1.25.40.70">
    <property type="entry name" value="Phosphatidylinositol 3-kinase, accessory domain (PIK)"/>
    <property type="match status" value="1"/>
</dbReference>
<sequence>MRSLEKILEEYLDACKKNGEYLDKGDSKTANKQFRILTKIRSDLISNEEYGLTKLLPYLEHSSEYVRLHTATILLPITPSEAKNVLLELSSKRGNVGFTAKMTLAEWEKGNLKFDF</sequence>
<dbReference type="Proteomes" id="UP000276437">
    <property type="component" value="Chromosome"/>
</dbReference>
<dbReference type="OrthoDB" id="7866286at2"/>
<dbReference type="AlphaFoldDB" id="A0A348AH88"/>
<dbReference type="SUPFAM" id="SSF48371">
    <property type="entry name" value="ARM repeat"/>
    <property type="match status" value="1"/>
</dbReference>
<evidence type="ECO:0000259" key="1">
    <source>
        <dbReference type="Pfam" id="PF09450"/>
    </source>
</evidence>
<organism evidence="2 3">
    <name type="scientific">Methylomusa anaerophila</name>
    <dbReference type="NCBI Taxonomy" id="1930071"/>
    <lineage>
        <taxon>Bacteria</taxon>
        <taxon>Bacillati</taxon>
        <taxon>Bacillota</taxon>
        <taxon>Negativicutes</taxon>
        <taxon>Selenomonadales</taxon>
        <taxon>Sporomusaceae</taxon>
        <taxon>Methylomusa</taxon>
    </lineage>
</organism>
<keyword evidence="3" id="KW-1185">Reference proteome</keyword>
<dbReference type="InterPro" id="IPR042236">
    <property type="entry name" value="PI3K_accessory_sf"/>
</dbReference>
<dbReference type="InterPro" id="IPR016024">
    <property type="entry name" value="ARM-type_fold"/>
</dbReference>
<proteinExistence type="predicted"/>
<dbReference type="RefSeq" id="WP_126307152.1">
    <property type="nucleotide sequence ID" value="NZ_AP018449.1"/>
</dbReference>
<dbReference type="KEGG" id="mana:MAMMFC1_01087"/>
<dbReference type="Pfam" id="PF09450">
    <property type="entry name" value="DUF2019"/>
    <property type="match status" value="1"/>
</dbReference>
<reference evidence="2 3" key="1">
    <citation type="journal article" date="2018" name="Int. J. Syst. Evol. Microbiol.">
        <title>Methylomusa anaerophila gen. nov., sp. nov., an anaerobic methanol-utilizing bacterium isolated from a microbial fuel cell.</title>
        <authorList>
            <person name="Amano N."/>
            <person name="Yamamuro A."/>
            <person name="Miyahara M."/>
            <person name="Kouzuma A."/>
            <person name="Abe T."/>
            <person name="Watanabe K."/>
        </authorList>
    </citation>
    <scope>NUCLEOTIDE SEQUENCE [LARGE SCALE GENOMIC DNA]</scope>
    <source>
        <strain evidence="2 3">MMFC1</strain>
    </source>
</reference>
<protein>
    <recommendedName>
        <fullName evidence="1">DUF2019 domain-containing protein</fullName>
    </recommendedName>
</protein>
<accession>A0A348AH88</accession>
<evidence type="ECO:0000313" key="2">
    <source>
        <dbReference type="EMBL" id="BBB90436.1"/>
    </source>
</evidence>